<dbReference type="AlphaFoldDB" id="A0A9X3D5B4"/>
<dbReference type="SUPFAM" id="SSF53448">
    <property type="entry name" value="Nucleotide-diphospho-sugar transferases"/>
    <property type="match status" value="1"/>
</dbReference>
<comment type="pathway">
    <text evidence="1">Cell wall biogenesis; cell wall polysaccharide biosynthesis.</text>
</comment>
<dbReference type="EC" id="2.4.-.-" evidence="7"/>
<evidence type="ECO:0000256" key="1">
    <source>
        <dbReference type="ARBA" id="ARBA00004776"/>
    </source>
</evidence>
<dbReference type="PANTHER" id="PTHR43179:SF12">
    <property type="entry name" value="GALACTOFURANOSYLTRANSFERASE GLFT2"/>
    <property type="match status" value="1"/>
</dbReference>
<sequence length="705" mass="76893">MTDRRRRAPHVAIVNYFTSSYLTVLLPQLMADGAASVTVLDNSCDDAEWHALSEATAGQPDVRVLRSPRNVGFGGGHNIIARHLADLADDEVLCVLNPDTWMEPGCLPALSDALDEMGPDCVVSPVIVTGAPTVPVVWFAGGDIDLRRGVVSHRGYGQPPPAPDGAAYLTGFLSGAVMATTLRVWRSEPFDERLFLYWEDADLALRWQARGVALAVAPRARVWHEEGGSQTHVGEQHGAVYHRYMNRNRTVVLAAHMGLLSLLVGYGAKRTVGQLLRPARERRWRGGAAECGAALAGLLDGVRTALLHAVARRSVRCSHRRAVRSGGDAGAGASTTVAVFAPTASGGHPEYVRKALDGVLDSGDDIRFIWPRRPDLEGRFVSDRISQPVAIPAQRPRSDLGSTWRWVAERARPWRRHDMAFCLFLWRARDVDVVLLEEIQRFTLPLVVWLSRLRDRRVVVRLHNIRRHDYTGSTVDTVDEWLTGAGLRAADAVLVHTEGNREVAGVRYGLARVSVVPHGIAVASGADSSAAGAPTFLFFGEIRENKGVDILVQGYAKYAGESALAIAGRAEHSVRRVIDDAVDRDRRIEWFDGFVEPERVPELFARAHAVVLPYTDFEAQSGVLHTAIEYGVPVIVSDVGGLGETVRALGIGIVVPPRDPVALADALTAMDEPERNHGFRRAVVAAQQSLEWRAIGPVLSSILRG</sequence>
<protein>
    <submittedName>
        <fullName evidence="7">Glycosyltransferase</fullName>
        <ecNumber evidence="7">2.4.-.-</ecNumber>
    </submittedName>
</protein>
<organism evidence="7 8">
    <name type="scientific">Gordonia aquimaris</name>
    <dbReference type="NCBI Taxonomy" id="2984863"/>
    <lineage>
        <taxon>Bacteria</taxon>
        <taxon>Bacillati</taxon>
        <taxon>Actinomycetota</taxon>
        <taxon>Actinomycetes</taxon>
        <taxon>Mycobacteriales</taxon>
        <taxon>Gordoniaceae</taxon>
        <taxon>Gordonia</taxon>
    </lineage>
</organism>
<dbReference type="Pfam" id="PF00535">
    <property type="entry name" value="Glycos_transf_2"/>
    <property type="match status" value="1"/>
</dbReference>
<keyword evidence="5" id="KW-1133">Transmembrane helix</keyword>
<feature type="domain" description="Glycosyltransferase 2-like" evidence="6">
    <location>
        <begin position="39"/>
        <end position="132"/>
    </location>
</feature>
<evidence type="ECO:0000256" key="3">
    <source>
        <dbReference type="ARBA" id="ARBA00022676"/>
    </source>
</evidence>
<dbReference type="PANTHER" id="PTHR43179">
    <property type="entry name" value="RHAMNOSYLTRANSFERASE WBBL"/>
    <property type="match status" value="1"/>
</dbReference>
<dbReference type="SUPFAM" id="SSF53756">
    <property type="entry name" value="UDP-Glycosyltransferase/glycogen phosphorylase"/>
    <property type="match status" value="1"/>
</dbReference>
<evidence type="ECO:0000256" key="2">
    <source>
        <dbReference type="ARBA" id="ARBA00006739"/>
    </source>
</evidence>
<comment type="caution">
    <text evidence="7">The sequence shown here is derived from an EMBL/GenBank/DDBJ whole genome shotgun (WGS) entry which is preliminary data.</text>
</comment>
<keyword evidence="8" id="KW-1185">Reference proteome</keyword>
<evidence type="ECO:0000259" key="6">
    <source>
        <dbReference type="Pfam" id="PF00535"/>
    </source>
</evidence>
<name>A0A9X3D5B4_9ACTN</name>
<evidence type="ECO:0000256" key="4">
    <source>
        <dbReference type="ARBA" id="ARBA00022679"/>
    </source>
</evidence>
<accession>A0A9X3D5B4</accession>
<dbReference type="Pfam" id="PF13692">
    <property type="entry name" value="Glyco_trans_1_4"/>
    <property type="match status" value="1"/>
</dbReference>
<proteinExistence type="inferred from homology"/>
<dbReference type="RefSeq" id="WP_266062474.1">
    <property type="nucleotide sequence ID" value="NZ_JAPKFM010000015.1"/>
</dbReference>
<evidence type="ECO:0000256" key="5">
    <source>
        <dbReference type="SAM" id="Phobius"/>
    </source>
</evidence>
<reference evidence="7" key="1">
    <citation type="submission" date="2022-10" db="EMBL/GenBank/DDBJ databases">
        <title>WGS of marine actinomycetes from Thailand.</title>
        <authorList>
            <person name="Thawai C."/>
        </authorList>
    </citation>
    <scope>NUCLEOTIDE SEQUENCE</scope>
    <source>
        <strain evidence="7">SW21</strain>
    </source>
</reference>
<dbReference type="CDD" id="cd03801">
    <property type="entry name" value="GT4_PimA-like"/>
    <property type="match status" value="1"/>
</dbReference>
<evidence type="ECO:0000313" key="8">
    <source>
        <dbReference type="Proteomes" id="UP001143347"/>
    </source>
</evidence>
<keyword evidence="5" id="KW-0472">Membrane</keyword>
<feature type="transmembrane region" description="Helical" evidence="5">
    <location>
        <begin position="251"/>
        <end position="268"/>
    </location>
</feature>
<gene>
    <name evidence="7" type="ORF">OSB52_14730</name>
</gene>
<keyword evidence="3 7" id="KW-0328">Glycosyltransferase</keyword>
<keyword evidence="4 7" id="KW-0808">Transferase</keyword>
<dbReference type="EMBL" id="JAPKFM010000015">
    <property type="protein sequence ID" value="MCX2965349.1"/>
    <property type="molecule type" value="Genomic_DNA"/>
</dbReference>
<keyword evidence="5" id="KW-0812">Transmembrane</keyword>
<evidence type="ECO:0000313" key="7">
    <source>
        <dbReference type="EMBL" id="MCX2965349.1"/>
    </source>
</evidence>
<dbReference type="InterPro" id="IPR001173">
    <property type="entry name" value="Glyco_trans_2-like"/>
</dbReference>
<dbReference type="Gene3D" id="3.40.50.2000">
    <property type="entry name" value="Glycogen Phosphorylase B"/>
    <property type="match status" value="2"/>
</dbReference>
<dbReference type="Gene3D" id="3.90.550.10">
    <property type="entry name" value="Spore Coat Polysaccharide Biosynthesis Protein SpsA, Chain A"/>
    <property type="match status" value="1"/>
</dbReference>
<dbReference type="Proteomes" id="UP001143347">
    <property type="component" value="Unassembled WGS sequence"/>
</dbReference>
<comment type="similarity">
    <text evidence="2">Belongs to the glycosyltransferase 2 family.</text>
</comment>
<dbReference type="GO" id="GO:0016757">
    <property type="term" value="F:glycosyltransferase activity"/>
    <property type="evidence" value="ECO:0007669"/>
    <property type="project" value="UniProtKB-KW"/>
</dbReference>
<dbReference type="InterPro" id="IPR029044">
    <property type="entry name" value="Nucleotide-diphossugar_trans"/>
</dbReference>